<dbReference type="FunCoup" id="H2ZM87">
    <property type="interactions" value="72"/>
</dbReference>
<dbReference type="InterPro" id="IPR029072">
    <property type="entry name" value="YebC-like"/>
</dbReference>
<sequence>MLHLNMIRSLLMKSQCFAGQPLFTGVSFSCSVLHTKCFGLLCFQNLNHGKTSTSTMLNNSLFANDPHKLKVARNYGVKLPNKQTPGQLKAGIDKGRMVHRNSNMVRRAMLESGGLDLRLNTTLAKAIAQCKKEGMSLSAINRLLDQKKQNVSEFTVPIIGPSGSAVLLQCYSKSMKLAIQHSKYCIRKAKFLATVGPESTVAQNFERKGIILATPPTNDESNSEDDYTDLAIEVGAEDVTISGEGKLKFSCSLSDWKVVEKTLKEKNINVEYADVEYIPISGVEISEDQEIAFQKLIAETEAIAEKTVGQTEIFNVVSNIEI</sequence>
<dbReference type="STRING" id="51511.ENSCSAVP00000018703"/>
<reference evidence="2" key="2">
    <citation type="submission" date="2025-08" db="UniProtKB">
        <authorList>
            <consortium name="Ensembl"/>
        </authorList>
    </citation>
    <scope>IDENTIFICATION</scope>
</reference>
<dbReference type="PANTHER" id="PTHR12532:SF0">
    <property type="entry name" value="TRANSLATIONAL ACTIVATOR OF CYTOCHROME C OXIDASE 1"/>
    <property type="match status" value="1"/>
</dbReference>
<dbReference type="Pfam" id="PF01709">
    <property type="entry name" value="Transcrip_reg"/>
    <property type="match status" value="1"/>
</dbReference>
<dbReference type="InterPro" id="IPR048300">
    <property type="entry name" value="TACO1_YebC-like_2nd/3rd_dom"/>
</dbReference>
<name>H2ZM87_CIOSA</name>
<evidence type="ECO:0000313" key="2">
    <source>
        <dbReference type="Ensembl" id="ENSCSAVP00000018703.1"/>
    </source>
</evidence>
<dbReference type="PANTHER" id="PTHR12532">
    <property type="entry name" value="TRANSLATIONAL ACTIVATOR OF CYTOCHROME C OXIDASE 1"/>
    <property type="match status" value="1"/>
</dbReference>
<dbReference type="Ensembl" id="ENSCSAVT00000018908.1">
    <property type="protein sequence ID" value="ENSCSAVP00000018703.1"/>
    <property type="gene ID" value="ENSCSAVG00000010990.1"/>
</dbReference>
<reference evidence="2" key="3">
    <citation type="submission" date="2025-09" db="UniProtKB">
        <authorList>
            <consortium name="Ensembl"/>
        </authorList>
    </citation>
    <scope>IDENTIFICATION</scope>
</reference>
<reference evidence="3" key="1">
    <citation type="submission" date="2003-08" db="EMBL/GenBank/DDBJ databases">
        <authorList>
            <person name="Birren B."/>
            <person name="Nusbaum C."/>
            <person name="Abebe A."/>
            <person name="Abouelleil A."/>
            <person name="Adekoya E."/>
            <person name="Ait-zahra M."/>
            <person name="Allen N."/>
            <person name="Allen T."/>
            <person name="An P."/>
            <person name="Anderson M."/>
            <person name="Anderson S."/>
            <person name="Arachchi H."/>
            <person name="Armbruster J."/>
            <person name="Bachantsang P."/>
            <person name="Baldwin J."/>
            <person name="Barry A."/>
            <person name="Bayul T."/>
            <person name="Blitshsteyn B."/>
            <person name="Bloom T."/>
            <person name="Blye J."/>
            <person name="Boguslavskiy L."/>
            <person name="Borowsky M."/>
            <person name="Boukhgalter B."/>
            <person name="Brunache A."/>
            <person name="Butler J."/>
            <person name="Calixte N."/>
            <person name="Calvo S."/>
            <person name="Camarata J."/>
            <person name="Campo K."/>
            <person name="Chang J."/>
            <person name="Cheshatsang Y."/>
            <person name="Citroen M."/>
            <person name="Collymore A."/>
            <person name="Considine T."/>
            <person name="Cook A."/>
            <person name="Cooke P."/>
            <person name="Corum B."/>
            <person name="Cuomo C."/>
            <person name="David R."/>
            <person name="Dawoe T."/>
            <person name="Degray S."/>
            <person name="Dodge S."/>
            <person name="Dooley K."/>
            <person name="Dorje P."/>
            <person name="Dorjee K."/>
            <person name="Dorris L."/>
            <person name="Duffey N."/>
            <person name="Dupes A."/>
            <person name="Elkins T."/>
            <person name="Engels R."/>
            <person name="Erickson J."/>
            <person name="Farina A."/>
            <person name="Faro S."/>
            <person name="Ferreira P."/>
            <person name="Fischer H."/>
            <person name="Fitzgerald M."/>
            <person name="Foley K."/>
            <person name="Gage D."/>
            <person name="Galagan J."/>
            <person name="Gearin G."/>
            <person name="Gnerre S."/>
            <person name="Gnirke A."/>
            <person name="Goyette A."/>
            <person name="Graham J."/>
            <person name="Grandbois E."/>
            <person name="Gyaltsen K."/>
            <person name="Hafez N."/>
            <person name="Hagopian D."/>
            <person name="Hagos B."/>
            <person name="Hall J."/>
            <person name="Hatcher B."/>
            <person name="Heller A."/>
            <person name="Higgins H."/>
            <person name="Honan T."/>
            <person name="Horn A."/>
            <person name="Houde N."/>
            <person name="Hughes L."/>
            <person name="Hulme W."/>
            <person name="Husby E."/>
            <person name="Iliev I."/>
            <person name="Jaffe D."/>
            <person name="Jones C."/>
            <person name="Kamal M."/>
            <person name="Kamat A."/>
            <person name="Kamvysselis M."/>
            <person name="Karlsson E."/>
            <person name="Kells C."/>
            <person name="Kieu A."/>
            <person name="Kisner P."/>
            <person name="Kodira C."/>
            <person name="Kulbokas E."/>
            <person name="Labutti K."/>
            <person name="Lama D."/>
            <person name="Landers T."/>
            <person name="Leger J."/>
            <person name="Levine S."/>
            <person name="Lewis D."/>
            <person name="Lewis T."/>
            <person name="Lindblad-toh K."/>
            <person name="Liu X."/>
            <person name="Lokyitsang T."/>
            <person name="Lokyitsang Y."/>
            <person name="Lucien O."/>
            <person name="Lui A."/>
            <person name="Ma L.J."/>
            <person name="Mabbitt R."/>
            <person name="Macdonald J."/>
            <person name="Maclean C."/>
            <person name="Major J."/>
            <person name="Manning J."/>
            <person name="Marabella R."/>
            <person name="Maru K."/>
            <person name="Matthews C."/>
            <person name="Mauceli E."/>
            <person name="Mccarthy M."/>
            <person name="Mcdonough S."/>
            <person name="Mcghee T."/>
            <person name="Meldrim J."/>
            <person name="Meneus L."/>
            <person name="Mesirov J."/>
            <person name="Mihalev A."/>
            <person name="Mihova T."/>
            <person name="Mikkelsen T."/>
            <person name="Mlenga V."/>
            <person name="Moru K."/>
            <person name="Mozes J."/>
            <person name="Mulrain L."/>
            <person name="Munson G."/>
            <person name="Naylor J."/>
            <person name="Newes C."/>
            <person name="Nguyen C."/>
            <person name="Nguyen N."/>
            <person name="Nguyen T."/>
            <person name="Nicol R."/>
            <person name="Nielsen C."/>
            <person name="Nizzari M."/>
            <person name="Norbu C."/>
            <person name="Norbu N."/>
            <person name="O'donnell P."/>
            <person name="Okoawo O."/>
            <person name="O'leary S."/>
            <person name="Omotosho B."/>
            <person name="O'neill K."/>
            <person name="Osman S."/>
            <person name="Parker S."/>
            <person name="Perrin D."/>
            <person name="Phunkhang P."/>
            <person name="Piqani B."/>
            <person name="Purcell S."/>
            <person name="Rachupka T."/>
            <person name="Ramasamy U."/>
            <person name="Rameau R."/>
            <person name="Ray V."/>
            <person name="Raymond C."/>
            <person name="Retta R."/>
            <person name="Richardson S."/>
            <person name="Rise C."/>
            <person name="Rodriguez J."/>
            <person name="Rogers J."/>
            <person name="Rogov P."/>
            <person name="Rutman M."/>
            <person name="Schupbach R."/>
            <person name="Seaman C."/>
            <person name="Settipalli S."/>
            <person name="Sharpe T."/>
            <person name="Sheridan J."/>
            <person name="Sherpa N."/>
            <person name="Shi J."/>
            <person name="Smirnov S."/>
            <person name="Smith C."/>
            <person name="Sougnez C."/>
            <person name="Spencer B."/>
            <person name="Stalker J."/>
            <person name="Stange-thomann N."/>
            <person name="Stavropoulos S."/>
            <person name="Stetson K."/>
            <person name="Stone C."/>
            <person name="Stone S."/>
            <person name="Stubbs M."/>
            <person name="Talamas J."/>
            <person name="Tchuinga P."/>
            <person name="Tenzing P."/>
            <person name="Tesfaye S."/>
            <person name="Theodore J."/>
            <person name="Thoulutsang Y."/>
            <person name="Topham K."/>
            <person name="Towey S."/>
            <person name="Tsamla T."/>
            <person name="Tsomo N."/>
            <person name="Vallee D."/>
            <person name="Vassiliev H."/>
            <person name="Venkataraman V."/>
            <person name="Vinson J."/>
            <person name="Vo A."/>
            <person name="Wade C."/>
            <person name="Wang S."/>
            <person name="Wangchuk T."/>
            <person name="Wangdi T."/>
            <person name="Whittaker C."/>
            <person name="Wilkinson J."/>
            <person name="Wu Y."/>
            <person name="Wyman D."/>
            <person name="Yadav S."/>
            <person name="Yang S."/>
            <person name="Yang X."/>
            <person name="Yeager S."/>
            <person name="Yee E."/>
            <person name="Young G."/>
            <person name="Zainoun J."/>
            <person name="Zembeck L."/>
            <person name="Zimmer A."/>
            <person name="Zody M."/>
            <person name="Lander E."/>
        </authorList>
    </citation>
    <scope>NUCLEOTIDE SEQUENCE [LARGE SCALE GENOMIC DNA]</scope>
</reference>
<feature type="domain" description="TACO1/YebC-like second and third" evidence="1">
    <location>
        <begin position="153"/>
        <end position="301"/>
    </location>
</feature>
<dbReference type="HOGENOM" id="CLU_863192_0_0_1"/>
<dbReference type="GO" id="GO:0005739">
    <property type="term" value="C:mitochondrion"/>
    <property type="evidence" value="ECO:0007669"/>
    <property type="project" value="TreeGrafter"/>
</dbReference>
<proteinExistence type="predicted"/>
<dbReference type="SUPFAM" id="SSF75625">
    <property type="entry name" value="YebC-like"/>
    <property type="match status" value="1"/>
</dbReference>
<dbReference type="AlphaFoldDB" id="H2ZM87"/>
<protein>
    <recommendedName>
        <fullName evidence="1">TACO1/YebC-like second and third domain-containing protein</fullName>
    </recommendedName>
</protein>
<evidence type="ECO:0000259" key="1">
    <source>
        <dbReference type="Pfam" id="PF01709"/>
    </source>
</evidence>
<dbReference type="InParanoid" id="H2ZM87"/>
<keyword evidence="3" id="KW-1185">Reference proteome</keyword>
<dbReference type="OMA" id="CIELDCD"/>
<dbReference type="Proteomes" id="UP000007875">
    <property type="component" value="Unassembled WGS sequence"/>
</dbReference>
<dbReference type="InterPro" id="IPR002876">
    <property type="entry name" value="Transcrip_reg_TACO1-like"/>
</dbReference>
<organism evidence="2 3">
    <name type="scientific">Ciona savignyi</name>
    <name type="common">Pacific transparent sea squirt</name>
    <dbReference type="NCBI Taxonomy" id="51511"/>
    <lineage>
        <taxon>Eukaryota</taxon>
        <taxon>Metazoa</taxon>
        <taxon>Chordata</taxon>
        <taxon>Tunicata</taxon>
        <taxon>Ascidiacea</taxon>
        <taxon>Phlebobranchia</taxon>
        <taxon>Cionidae</taxon>
        <taxon>Ciona</taxon>
    </lineage>
</organism>
<dbReference type="GeneTree" id="ENSGT00390000012820"/>
<dbReference type="Gene3D" id="3.30.70.980">
    <property type="match status" value="2"/>
</dbReference>
<dbReference type="InterPro" id="IPR026564">
    <property type="entry name" value="Transcrip_reg_TACO1-like_dom3"/>
</dbReference>
<accession>H2ZM87</accession>
<evidence type="ECO:0000313" key="3">
    <source>
        <dbReference type="Proteomes" id="UP000007875"/>
    </source>
</evidence>